<proteinExistence type="predicted"/>
<dbReference type="EMBL" id="MFYX01000120">
    <property type="protein sequence ID" value="OGK01723.1"/>
    <property type="molecule type" value="Genomic_DNA"/>
</dbReference>
<comment type="caution">
    <text evidence="2">The sequence shown here is derived from an EMBL/GenBank/DDBJ whole genome shotgun (WGS) entry which is preliminary data.</text>
</comment>
<keyword evidence="1" id="KW-1133">Transmembrane helix</keyword>
<evidence type="ECO:0000313" key="2">
    <source>
        <dbReference type="EMBL" id="OGK01723.1"/>
    </source>
</evidence>
<protein>
    <submittedName>
        <fullName evidence="2">Uncharacterized protein</fullName>
    </submittedName>
</protein>
<reference evidence="2 3" key="1">
    <citation type="journal article" date="2016" name="Nat. Commun.">
        <title>Thousands of microbial genomes shed light on interconnected biogeochemical processes in an aquifer system.</title>
        <authorList>
            <person name="Anantharaman K."/>
            <person name="Brown C.T."/>
            <person name="Hug L.A."/>
            <person name="Sharon I."/>
            <person name="Castelle C.J."/>
            <person name="Probst A.J."/>
            <person name="Thomas B.C."/>
            <person name="Singh A."/>
            <person name="Wilkins M.J."/>
            <person name="Karaoz U."/>
            <person name="Brodie E.L."/>
            <person name="Williams K.H."/>
            <person name="Hubbard S.S."/>
            <person name="Banfield J.F."/>
        </authorList>
    </citation>
    <scope>NUCLEOTIDE SEQUENCE [LARGE SCALE GENOMIC DNA]</scope>
</reference>
<dbReference type="Proteomes" id="UP000179243">
    <property type="component" value="Unassembled WGS sequence"/>
</dbReference>
<organism evidence="2 3">
    <name type="scientific">Candidatus Raymondbacteria bacterium RIFOXYD12_FULL_49_13</name>
    <dbReference type="NCBI Taxonomy" id="1817890"/>
    <lineage>
        <taxon>Bacteria</taxon>
        <taxon>Raymondiibacteriota</taxon>
    </lineage>
</organism>
<accession>A0A1F7F566</accession>
<sequence length="415" mass="47912">MPCGNNLLYFYPMKYSIPIILLFILSPLFNCSSIVMMNNKVGYRKVHAAIIVDPTYTVNQYWRQNLEMIVDKVNEVYGSWFDIVFIVDTMYEYDMSKNPDFYTMHEIHALIKNVPKGSADIVIHFSKEKNMFRYDFAGIASSEFGYVQIKQMNWTDAREPFQMAYYTLLHELAHLFGAMHVYPVKNTSFVMEPRLSYYVLDYQGKGVTIIDPEFHPGNTAIIRALALRPFQDTNWSERKWPVIAEAYRSVCETYNGGGMDAEGLDNFYNQTFYQQEPYLYLSTWASLCGRDSLAIAYIDSFVSYAAAIKTTCASTRAGGRTREMCGALRRYGDIWFEIQEIFSHYNKAEVLVRAGKLAESDAEMNQFITMAKKQNYTLLDTGKLEAFYSWLREKARNKKILLETPADSSSIPVDN</sequence>
<evidence type="ECO:0000313" key="3">
    <source>
        <dbReference type="Proteomes" id="UP000179243"/>
    </source>
</evidence>
<dbReference type="SUPFAM" id="SSF55486">
    <property type="entry name" value="Metalloproteases ('zincins'), catalytic domain"/>
    <property type="match status" value="1"/>
</dbReference>
<gene>
    <name evidence="2" type="ORF">A2519_22895</name>
</gene>
<dbReference type="AlphaFoldDB" id="A0A1F7F566"/>
<name>A0A1F7F566_UNCRA</name>
<feature type="transmembrane region" description="Helical" evidence="1">
    <location>
        <begin position="15"/>
        <end position="35"/>
    </location>
</feature>
<dbReference type="Pfam" id="PF13582">
    <property type="entry name" value="Reprolysin_3"/>
    <property type="match status" value="1"/>
</dbReference>
<evidence type="ECO:0000256" key="1">
    <source>
        <dbReference type="SAM" id="Phobius"/>
    </source>
</evidence>
<keyword evidence="1" id="KW-0812">Transmembrane</keyword>
<keyword evidence="1" id="KW-0472">Membrane</keyword>